<dbReference type="Proteomes" id="UP000048949">
    <property type="component" value="Unassembled WGS sequence"/>
</dbReference>
<keyword evidence="1" id="KW-0808">Transferase</keyword>
<keyword evidence="2" id="KW-1185">Reference proteome</keyword>
<sequence>MAEELASRHPDRNMWPQDPKARAIARYLANEMHSSFGALRSSWPVNLRHSYKGLTAPEDVQAELDRLDLIWTHARQTTGSQTPWLCGEYSIADAIYAPMATRLTTYGFELGPTSQAYVSAHLSDPALRRLRAAGLAKGAVVQDCERDFERAPWSFVPAQIGTATQDGSQTVNTHCPYSGRPVEHFMRLGDHTYGFCNAMCRDKTMYDPEAWPEFMGIYQS</sequence>
<protein>
    <submittedName>
        <fullName evidence="1">Glutathione S-transferase</fullName>
    </submittedName>
</protein>
<dbReference type="SUPFAM" id="SSF47616">
    <property type="entry name" value="GST C-terminal domain-like"/>
    <property type="match status" value="1"/>
</dbReference>
<dbReference type="AlphaFoldDB" id="A0A0U1NMM0"/>
<proteinExistence type="predicted"/>
<reference evidence="1 2" key="1">
    <citation type="submission" date="2015-04" db="EMBL/GenBank/DDBJ databases">
        <authorList>
            <person name="Syromyatnikov M.Y."/>
            <person name="Popov V.N."/>
        </authorList>
    </citation>
    <scope>NUCLEOTIDE SEQUENCE [LARGE SCALE GENOMIC DNA]</scope>
    <source>
        <strain evidence="1 2">CECT 5292</strain>
    </source>
</reference>
<dbReference type="GO" id="GO:0016740">
    <property type="term" value="F:transferase activity"/>
    <property type="evidence" value="ECO:0007669"/>
    <property type="project" value="UniProtKB-KW"/>
</dbReference>
<evidence type="ECO:0000313" key="2">
    <source>
        <dbReference type="Proteomes" id="UP000048949"/>
    </source>
</evidence>
<dbReference type="CDD" id="cd03194">
    <property type="entry name" value="GST_C_3"/>
    <property type="match status" value="1"/>
</dbReference>
<gene>
    <name evidence="1" type="ORF">NIG5292_02015</name>
</gene>
<evidence type="ECO:0000313" key="1">
    <source>
        <dbReference type="EMBL" id="CRK75958.1"/>
    </source>
</evidence>
<dbReference type="InterPro" id="IPR036282">
    <property type="entry name" value="Glutathione-S-Trfase_C_sf"/>
</dbReference>
<dbReference type="Gene3D" id="1.20.1050.10">
    <property type="match status" value="1"/>
</dbReference>
<name>A0A0U1NMM0_9RHOB</name>
<dbReference type="EMBL" id="CVQV01000011">
    <property type="protein sequence ID" value="CRK75958.1"/>
    <property type="molecule type" value="Genomic_DNA"/>
</dbReference>
<dbReference type="STRING" id="282199.GCA_001049735_02014"/>
<accession>A0A0U1NMM0</accession>
<organism evidence="1 2">
    <name type="scientific">Nereida ignava</name>
    <dbReference type="NCBI Taxonomy" id="282199"/>
    <lineage>
        <taxon>Bacteria</taxon>
        <taxon>Pseudomonadati</taxon>
        <taxon>Pseudomonadota</taxon>
        <taxon>Alphaproteobacteria</taxon>
        <taxon>Rhodobacterales</taxon>
        <taxon>Roseobacteraceae</taxon>
        <taxon>Nereida</taxon>
    </lineage>
</organism>